<feature type="transmembrane region" description="Helical" evidence="1">
    <location>
        <begin position="105"/>
        <end position="127"/>
    </location>
</feature>
<feature type="transmembrane region" description="Helical" evidence="1">
    <location>
        <begin position="25"/>
        <end position="44"/>
    </location>
</feature>
<evidence type="ECO:0000313" key="2">
    <source>
        <dbReference type="EMBL" id="PSL43324.1"/>
    </source>
</evidence>
<feature type="transmembrane region" description="Helical" evidence="1">
    <location>
        <begin position="51"/>
        <end position="71"/>
    </location>
</feature>
<feature type="transmembrane region" description="Helical" evidence="1">
    <location>
        <begin position="77"/>
        <end position="98"/>
    </location>
</feature>
<protein>
    <submittedName>
        <fullName evidence="2">Uncharacterized protein</fullName>
    </submittedName>
</protein>
<dbReference type="Proteomes" id="UP000240971">
    <property type="component" value="Unassembled WGS sequence"/>
</dbReference>
<dbReference type="EMBL" id="PYAW01000008">
    <property type="protein sequence ID" value="PSL43324.1"/>
    <property type="molecule type" value="Genomic_DNA"/>
</dbReference>
<keyword evidence="1" id="KW-1133">Transmembrane helix</keyword>
<keyword evidence="3" id="KW-1185">Reference proteome</keyword>
<comment type="caution">
    <text evidence="2">The sequence shown here is derived from an EMBL/GenBank/DDBJ whole genome shotgun (WGS) entry which is preliminary data.</text>
</comment>
<feature type="transmembrane region" description="Helical" evidence="1">
    <location>
        <begin position="147"/>
        <end position="171"/>
    </location>
</feature>
<sequence length="215" mass="24933">MLGVECLILIPFVVNFKLLNPPAKWIFYYIISSIIFAAGSWLLSELFGNNMWFFSVMYFVQFVILSVFYWLTIKNEIVRTLIKIMPFIILLIFLLDFFKLEGIKAFNSISGGIRNIVIMVYAIIFFLQLLKDKDLIEKAIYIDSLPVFWYNAGIFIFFCTSLLFNISYNIIQESGISNMGMTLTILVINYIVGIISMILFYIGLSKTKKLRYANS</sequence>
<keyword evidence="1" id="KW-0812">Transmembrane</keyword>
<proteinExistence type="predicted"/>
<dbReference type="AlphaFoldDB" id="A0A2P8HAT0"/>
<feature type="transmembrane region" description="Helical" evidence="1">
    <location>
        <begin position="183"/>
        <end position="204"/>
    </location>
</feature>
<name>A0A2P8HAT0_CHINA</name>
<evidence type="ECO:0000313" key="3">
    <source>
        <dbReference type="Proteomes" id="UP000240971"/>
    </source>
</evidence>
<accession>A0A2P8HAT0</accession>
<gene>
    <name evidence="2" type="ORF">CLV51_10813</name>
</gene>
<reference evidence="2 3" key="1">
    <citation type="submission" date="2018-03" db="EMBL/GenBank/DDBJ databases">
        <title>Genomic Encyclopedia of Archaeal and Bacterial Type Strains, Phase II (KMG-II): from individual species to whole genera.</title>
        <authorList>
            <person name="Goeker M."/>
        </authorList>
    </citation>
    <scope>NUCLEOTIDE SEQUENCE [LARGE SCALE GENOMIC DNA]</scope>
    <source>
        <strain evidence="2 3">DSM 24859</strain>
    </source>
</reference>
<keyword evidence="1" id="KW-0472">Membrane</keyword>
<evidence type="ECO:0000256" key="1">
    <source>
        <dbReference type="SAM" id="Phobius"/>
    </source>
</evidence>
<organism evidence="2 3">
    <name type="scientific">Chitinophaga niastensis</name>
    <dbReference type="NCBI Taxonomy" id="536980"/>
    <lineage>
        <taxon>Bacteria</taxon>
        <taxon>Pseudomonadati</taxon>
        <taxon>Bacteroidota</taxon>
        <taxon>Chitinophagia</taxon>
        <taxon>Chitinophagales</taxon>
        <taxon>Chitinophagaceae</taxon>
        <taxon>Chitinophaga</taxon>
    </lineage>
</organism>